<dbReference type="GO" id="GO:0046872">
    <property type="term" value="F:metal ion binding"/>
    <property type="evidence" value="ECO:0007669"/>
    <property type="project" value="UniProtKB-KW"/>
</dbReference>
<feature type="domain" description="Cytochrome c" evidence="8">
    <location>
        <begin position="26"/>
        <end position="111"/>
    </location>
</feature>
<dbReference type="InterPro" id="IPR036909">
    <property type="entry name" value="Cyt_c-like_dom_sf"/>
</dbReference>
<organism evidence="9 10">
    <name type="scientific">Oxalicibacterium flavum</name>
    <dbReference type="NCBI Taxonomy" id="179467"/>
    <lineage>
        <taxon>Bacteria</taxon>
        <taxon>Pseudomonadati</taxon>
        <taxon>Pseudomonadota</taxon>
        <taxon>Betaproteobacteria</taxon>
        <taxon>Burkholderiales</taxon>
        <taxon>Oxalobacteraceae</taxon>
        <taxon>Oxalicibacterium</taxon>
    </lineage>
</organism>
<dbReference type="Pfam" id="PF00034">
    <property type="entry name" value="Cytochrom_C"/>
    <property type="match status" value="1"/>
</dbReference>
<comment type="caution">
    <text evidence="9">The sequence shown here is derived from an EMBL/GenBank/DDBJ whole genome shotgun (WGS) entry which is preliminary data.</text>
</comment>
<dbReference type="AlphaFoldDB" id="A0A8J2UPS9"/>
<gene>
    <name evidence="9" type="ORF">GCM10007205_18520</name>
</gene>
<evidence type="ECO:0000256" key="6">
    <source>
        <dbReference type="PROSITE-ProRule" id="PRU00433"/>
    </source>
</evidence>
<keyword evidence="10" id="KW-1185">Reference proteome</keyword>
<reference evidence="9" key="1">
    <citation type="journal article" date="2014" name="Int. J. Syst. Evol. Microbiol.">
        <title>Complete genome sequence of Corynebacterium casei LMG S-19264T (=DSM 44701T), isolated from a smear-ripened cheese.</title>
        <authorList>
            <consortium name="US DOE Joint Genome Institute (JGI-PGF)"/>
            <person name="Walter F."/>
            <person name="Albersmeier A."/>
            <person name="Kalinowski J."/>
            <person name="Ruckert C."/>
        </authorList>
    </citation>
    <scope>NUCLEOTIDE SEQUENCE</scope>
    <source>
        <strain evidence="9">CCM 7086</strain>
    </source>
</reference>
<evidence type="ECO:0000256" key="5">
    <source>
        <dbReference type="ARBA" id="ARBA00023004"/>
    </source>
</evidence>
<dbReference type="Gene3D" id="1.10.760.10">
    <property type="entry name" value="Cytochrome c-like domain"/>
    <property type="match status" value="1"/>
</dbReference>
<dbReference type="InterPro" id="IPR009056">
    <property type="entry name" value="Cyt_c-like_dom"/>
</dbReference>
<dbReference type="EMBL" id="BMCG01000003">
    <property type="protein sequence ID" value="GGC09696.1"/>
    <property type="molecule type" value="Genomic_DNA"/>
</dbReference>
<evidence type="ECO:0000259" key="8">
    <source>
        <dbReference type="PROSITE" id="PS51007"/>
    </source>
</evidence>
<proteinExistence type="predicted"/>
<dbReference type="InterPro" id="IPR050597">
    <property type="entry name" value="Cytochrome_c_Oxidase_Subunit"/>
</dbReference>
<feature type="signal peptide" evidence="7">
    <location>
        <begin position="1"/>
        <end position="24"/>
    </location>
</feature>
<evidence type="ECO:0000256" key="7">
    <source>
        <dbReference type="SAM" id="SignalP"/>
    </source>
</evidence>
<dbReference type="Proteomes" id="UP000620266">
    <property type="component" value="Unassembled WGS sequence"/>
</dbReference>
<protein>
    <submittedName>
        <fullName evidence="9">Cytochrome c</fullName>
    </submittedName>
</protein>
<dbReference type="SUPFAM" id="SSF46626">
    <property type="entry name" value="Cytochrome c"/>
    <property type="match status" value="1"/>
</dbReference>
<dbReference type="PANTHER" id="PTHR33751">
    <property type="entry name" value="CBB3-TYPE CYTOCHROME C OXIDASE SUBUNIT FIXP"/>
    <property type="match status" value="1"/>
</dbReference>
<evidence type="ECO:0000256" key="3">
    <source>
        <dbReference type="ARBA" id="ARBA00022723"/>
    </source>
</evidence>
<keyword evidence="1" id="KW-0813">Transport</keyword>
<evidence type="ECO:0000256" key="2">
    <source>
        <dbReference type="ARBA" id="ARBA00022617"/>
    </source>
</evidence>
<keyword evidence="5 6" id="KW-0408">Iron</keyword>
<reference evidence="9" key="2">
    <citation type="submission" date="2020-09" db="EMBL/GenBank/DDBJ databases">
        <authorList>
            <person name="Sun Q."/>
            <person name="Sedlacek I."/>
        </authorList>
    </citation>
    <scope>NUCLEOTIDE SEQUENCE</scope>
    <source>
        <strain evidence="9">CCM 7086</strain>
    </source>
</reference>
<accession>A0A8J2UPS9</accession>
<keyword evidence="4" id="KW-0249">Electron transport</keyword>
<evidence type="ECO:0000313" key="10">
    <source>
        <dbReference type="Proteomes" id="UP000620266"/>
    </source>
</evidence>
<dbReference type="PROSITE" id="PS51007">
    <property type="entry name" value="CYTC"/>
    <property type="match status" value="1"/>
</dbReference>
<keyword evidence="3 6" id="KW-0479">Metal-binding</keyword>
<dbReference type="GO" id="GO:0020037">
    <property type="term" value="F:heme binding"/>
    <property type="evidence" value="ECO:0007669"/>
    <property type="project" value="InterPro"/>
</dbReference>
<sequence length="112" mass="12075">MSTANMKKLFALLALASFANIVVSAEVVGDAKAAVNKIAMCIGCHAIPGYKATFPEVYQVPMIGGQNEKYIVNALNAYKKGERSHPTMRGIAESMSDQDIADVAAYYSQQKK</sequence>
<dbReference type="GO" id="GO:0009055">
    <property type="term" value="F:electron transfer activity"/>
    <property type="evidence" value="ECO:0007669"/>
    <property type="project" value="InterPro"/>
</dbReference>
<name>A0A8J2UPS9_9BURK</name>
<evidence type="ECO:0000256" key="4">
    <source>
        <dbReference type="ARBA" id="ARBA00022982"/>
    </source>
</evidence>
<dbReference type="PANTHER" id="PTHR33751:SF9">
    <property type="entry name" value="CYTOCHROME C4"/>
    <property type="match status" value="1"/>
</dbReference>
<feature type="chain" id="PRO_5035295449" evidence="7">
    <location>
        <begin position="25"/>
        <end position="112"/>
    </location>
</feature>
<keyword evidence="7" id="KW-0732">Signal</keyword>
<evidence type="ECO:0000313" key="9">
    <source>
        <dbReference type="EMBL" id="GGC09696.1"/>
    </source>
</evidence>
<keyword evidence="2 6" id="KW-0349">Heme</keyword>
<evidence type="ECO:0000256" key="1">
    <source>
        <dbReference type="ARBA" id="ARBA00022448"/>
    </source>
</evidence>